<evidence type="ECO:0000259" key="17">
    <source>
        <dbReference type="PROSITE" id="PS50830"/>
    </source>
</evidence>
<accession>N1QJN8</accession>
<dbReference type="GO" id="GO:0046872">
    <property type="term" value="F:metal ion binding"/>
    <property type="evidence" value="ECO:0007669"/>
    <property type="project" value="UniProtKB-KW"/>
</dbReference>
<evidence type="ECO:0000256" key="4">
    <source>
        <dbReference type="ARBA" id="ARBA00013404"/>
    </source>
</evidence>
<evidence type="ECO:0000256" key="6">
    <source>
        <dbReference type="ARBA" id="ARBA00022692"/>
    </source>
</evidence>
<evidence type="ECO:0000256" key="12">
    <source>
        <dbReference type="ARBA" id="ARBA00022989"/>
    </source>
</evidence>
<dbReference type="SUPFAM" id="SSF50199">
    <property type="entry name" value="Staphylococcal nuclease"/>
    <property type="match status" value="1"/>
</dbReference>
<dbReference type="PANTHER" id="PTHR12302:SF3">
    <property type="entry name" value="SERINE_THREONINE-PROTEIN KINASE 31"/>
    <property type="match status" value="1"/>
</dbReference>
<evidence type="ECO:0000256" key="11">
    <source>
        <dbReference type="ARBA" id="ARBA00022837"/>
    </source>
</evidence>
<feature type="compositionally biased region" description="Basic and acidic residues" evidence="15">
    <location>
        <begin position="243"/>
        <end position="266"/>
    </location>
</feature>
<gene>
    <name evidence="18" type="ORF">SEPMUDRAFT_150765</name>
</gene>
<evidence type="ECO:0000256" key="7">
    <source>
        <dbReference type="ARBA" id="ARBA00022722"/>
    </source>
</evidence>
<dbReference type="HOGENOM" id="CLU_046484_0_1_1"/>
<keyword evidence="12 16" id="KW-1133">Transmembrane helix</keyword>
<dbReference type="STRING" id="692275.N1QJN8"/>
<feature type="region of interest" description="Disordered" evidence="15">
    <location>
        <begin position="1"/>
        <end position="30"/>
    </location>
</feature>
<dbReference type="GeneID" id="27903519"/>
<dbReference type="FunFam" id="2.40.50.90:FF:000029">
    <property type="entry name" value="Probable endonuclease lcl3"/>
    <property type="match status" value="1"/>
</dbReference>
<dbReference type="GO" id="GO:0016787">
    <property type="term" value="F:hydrolase activity"/>
    <property type="evidence" value="ECO:0007669"/>
    <property type="project" value="UniProtKB-KW"/>
</dbReference>
<feature type="compositionally biased region" description="Polar residues" evidence="15">
    <location>
        <begin position="7"/>
        <end position="30"/>
    </location>
</feature>
<proteinExistence type="inferred from homology"/>
<evidence type="ECO:0000256" key="2">
    <source>
        <dbReference type="ARBA" id="ARBA00004173"/>
    </source>
</evidence>
<dbReference type="OMA" id="IYHTPGG"/>
<evidence type="ECO:0000256" key="16">
    <source>
        <dbReference type="SAM" id="Phobius"/>
    </source>
</evidence>
<evidence type="ECO:0000256" key="3">
    <source>
        <dbReference type="ARBA" id="ARBA00005435"/>
    </source>
</evidence>
<dbReference type="PROSITE" id="PS50830">
    <property type="entry name" value="TNASE_3"/>
    <property type="match status" value="1"/>
</dbReference>
<feature type="transmembrane region" description="Helical" evidence="16">
    <location>
        <begin position="36"/>
        <end position="54"/>
    </location>
</feature>
<evidence type="ECO:0000256" key="1">
    <source>
        <dbReference type="ARBA" id="ARBA00004167"/>
    </source>
</evidence>
<dbReference type="AlphaFoldDB" id="N1QJN8"/>
<keyword evidence="7" id="KW-0540">Nuclease</keyword>
<dbReference type="PANTHER" id="PTHR12302">
    <property type="entry name" value="EBNA2 BINDING PROTEIN P100"/>
    <property type="match status" value="1"/>
</dbReference>
<keyword evidence="14 16" id="KW-0472">Membrane</keyword>
<dbReference type="OrthoDB" id="430293at2759"/>
<evidence type="ECO:0000256" key="8">
    <source>
        <dbReference type="ARBA" id="ARBA00022723"/>
    </source>
</evidence>
<comment type="subcellular location">
    <subcellularLocation>
        <location evidence="1">Membrane</location>
        <topology evidence="1">Single-pass membrane protein</topology>
    </subcellularLocation>
    <subcellularLocation>
        <location evidence="2">Mitochondrion</location>
    </subcellularLocation>
</comment>
<dbReference type="EMBL" id="KB456267">
    <property type="protein sequence ID" value="EMF10759.1"/>
    <property type="molecule type" value="Genomic_DNA"/>
</dbReference>
<evidence type="ECO:0000256" key="9">
    <source>
        <dbReference type="ARBA" id="ARBA00022759"/>
    </source>
</evidence>
<keyword evidence="9" id="KW-0255">Endonuclease</keyword>
<evidence type="ECO:0000256" key="13">
    <source>
        <dbReference type="ARBA" id="ARBA00023128"/>
    </source>
</evidence>
<evidence type="ECO:0000256" key="15">
    <source>
        <dbReference type="SAM" id="MobiDB-lite"/>
    </source>
</evidence>
<protein>
    <recommendedName>
        <fullName evidence="4">Probable endonuclease LCL3</fullName>
    </recommendedName>
    <alternativeName>
        <fullName evidence="5">Probable endonuclease lcl3</fullName>
    </alternativeName>
</protein>
<dbReference type="SMART" id="SM00318">
    <property type="entry name" value="SNc"/>
    <property type="match status" value="1"/>
</dbReference>
<dbReference type="Gene3D" id="2.40.50.90">
    <property type="match status" value="1"/>
</dbReference>
<keyword evidence="19" id="KW-1185">Reference proteome</keyword>
<dbReference type="InterPro" id="IPR035437">
    <property type="entry name" value="SNase_OB-fold_sf"/>
</dbReference>
<keyword evidence="11" id="KW-0106">Calcium</keyword>
<keyword evidence="13" id="KW-0496">Mitochondrion</keyword>
<dbReference type="GO" id="GO:0004519">
    <property type="term" value="F:endonuclease activity"/>
    <property type="evidence" value="ECO:0007669"/>
    <property type="project" value="UniProtKB-KW"/>
</dbReference>
<evidence type="ECO:0000256" key="14">
    <source>
        <dbReference type="ARBA" id="ARBA00023136"/>
    </source>
</evidence>
<dbReference type="InterPro" id="IPR016071">
    <property type="entry name" value="Staphylococal_nuclease_OB-fold"/>
</dbReference>
<name>N1QJN8_SPHMS</name>
<keyword evidence="6 16" id="KW-0812">Transmembrane</keyword>
<dbReference type="GO" id="GO:0005739">
    <property type="term" value="C:mitochondrion"/>
    <property type="evidence" value="ECO:0007669"/>
    <property type="project" value="UniProtKB-SubCell"/>
</dbReference>
<feature type="domain" description="TNase-like" evidence="17">
    <location>
        <begin position="75"/>
        <end position="233"/>
    </location>
</feature>
<sequence>MGWFWSGWQQQPSETGTRTHTTPSPAHGGSHQQLNTVAWCLVTAVVVTGGPLIYKRHLRRVRNVDYLTPRQFRTKTLFGHVTRVGDGDNFRFYHTPGGRLAGWGWLRSIPTKAGDLKDETLHVRIAGIDAPELPHFGRPGQPHGQDAIEWLNNQLLDRRVRIRPLSKDQYGRVVGTVRMPYRLWNRDPGMQMIKAGWATVYDAKSGAEYGGQEQEYRDAEARAKKRRVGMWGGQNMIGKLLGKKQEPLESPREFKARTKKEEISPK</sequence>
<dbReference type="GO" id="GO:0016020">
    <property type="term" value="C:membrane"/>
    <property type="evidence" value="ECO:0007669"/>
    <property type="project" value="UniProtKB-SubCell"/>
</dbReference>
<keyword evidence="10" id="KW-0378">Hydrolase</keyword>
<reference evidence="18 19" key="1">
    <citation type="journal article" date="2012" name="PLoS Pathog.">
        <title>Diverse lifestyles and strategies of plant pathogenesis encoded in the genomes of eighteen Dothideomycetes fungi.</title>
        <authorList>
            <person name="Ohm R.A."/>
            <person name="Feau N."/>
            <person name="Henrissat B."/>
            <person name="Schoch C.L."/>
            <person name="Horwitz B.A."/>
            <person name="Barry K.W."/>
            <person name="Condon B.J."/>
            <person name="Copeland A.C."/>
            <person name="Dhillon B."/>
            <person name="Glaser F."/>
            <person name="Hesse C.N."/>
            <person name="Kosti I."/>
            <person name="LaButti K."/>
            <person name="Lindquist E.A."/>
            <person name="Lucas S."/>
            <person name="Salamov A.A."/>
            <person name="Bradshaw R.E."/>
            <person name="Ciuffetti L."/>
            <person name="Hamelin R.C."/>
            <person name="Kema G.H.J."/>
            <person name="Lawrence C."/>
            <person name="Scott J.A."/>
            <person name="Spatafora J.W."/>
            <person name="Turgeon B.G."/>
            <person name="de Wit P.J.G.M."/>
            <person name="Zhong S."/>
            <person name="Goodwin S.B."/>
            <person name="Grigoriev I.V."/>
        </authorList>
    </citation>
    <scope>NUCLEOTIDE SEQUENCE [LARGE SCALE GENOMIC DNA]</scope>
    <source>
        <strain evidence="18 19">SO2202</strain>
    </source>
</reference>
<evidence type="ECO:0000256" key="5">
    <source>
        <dbReference type="ARBA" id="ARBA00014651"/>
    </source>
</evidence>
<dbReference type="Proteomes" id="UP000016931">
    <property type="component" value="Unassembled WGS sequence"/>
</dbReference>
<evidence type="ECO:0000313" key="18">
    <source>
        <dbReference type="EMBL" id="EMF10759.1"/>
    </source>
</evidence>
<evidence type="ECO:0000313" key="19">
    <source>
        <dbReference type="Proteomes" id="UP000016931"/>
    </source>
</evidence>
<evidence type="ECO:0000256" key="10">
    <source>
        <dbReference type="ARBA" id="ARBA00022801"/>
    </source>
</evidence>
<comment type="similarity">
    <text evidence="3">Belongs to the LCL3 family.</text>
</comment>
<dbReference type="Pfam" id="PF00565">
    <property type="entry name" value="SNase"/>
    <property type="match status" value="1"/>
</dbReference>
<organism evidence="18 19">
    <name type="scientific">Sphaerulina musiva (strain SO2202)</name>
    <name type="common">Poplar stem canker fungus</name>
    <name type="synonym">Septoria musiva</name>
    <dbReference type="NCBI Taxonomy" id="692275"/>
    <lineage>
        <taxon>Eukaryota</taxon>
        <taxon>Fungi</taxon>
        <taxon>Dikarya</taxon>
        <taxon>Ascomycota</taxon>
        <taxon>Pezizomycotina</taxon>
        <taxon>Dothideomycetes</taxon>
        <taxon>Dothideomycetidae</taxon>
        <taxon>Mycosphaerellales</taxon>
        <taxon>Mycosphaerellaceae</taxon>
        <taxon>Sphaerulina</taxon>
    </lineage>
</organism>
<feature type="region of interest" description="Disordered" evidence="15">
    <location>
        <begin position="241"/>
        <end position="266"/>
    </location>
</feature>
<dbReference type="eggNOG" id="ENOG502S1U4">
    <property type="taxonomic scope" value="Eukaryota"/>
</dbReference>
<keyword evidence="8" id="KW-0479">Metal-binding</keyword>
<dbReference type="RefSeq" id="XP_016758880.1">
    <property type="nucleotide sequence ID" value="XM_016906382.1"/>
</dbReference>